<dbReference type="PATRIC" id="fig|1449976.3.peg.3257"/>
<proteinExistence type="predicted"/>
<evidence type="ECO:0000256" key="1">
    <source>
        <dbReference type="ARBA" id="ARBA00001946"/>
    </source>
</evidence>
<evidence type="ECO:0000313" key="11">
    <source>
        <dbReference type="EMBL" id="AHH96608.1"/>
    </source>
</evidence>
<protein>
    <recommendedName>
        <fullName evidence="3">FAD:protein FMN transferase</fullName>
        <ecNumber evidence="2">2.7.1.180</ecNumber>
    </recommendedName>
    <alternativeName>
        <fullName evidence="9">Flavin transferase</fullName>
    </alternativeName>
</protein>
<dbReference type="AlphaFoldDB" id="W5W5W0"/>
<evidence type="ECO:0000313" key="12">
    <source>
        <dbReference type="Proteomes" id="UP000019225"/>
    </source>
</evidence>
<dbReference type="Proteomes" id="UP000019225">
    <property type="component" value="Chromosome"/>
</dbReference>
<evidence type="ECO:0000256" key="3">
    <source>
        <dbReference type="ARBA" id="ARBA00016337"/>
    </source>
</evidence>
<dbReference type="EC" id="2.7.1.180" evidence="2"/>
<dbReference type="Gene3D" id="3.10.520.10">
    <property type="entry name" value="ApbE-like domains"/>
    <property type="match status" value="1"/>
</dbReference>
<sequence length="289" mass="30108">MTASVQWPVWSATARLLVTEPAALPEARVLTERLLAAIDLACSRFRPDSELARHPAGAPAPVSPLLAELVRTALSAAEASDGAVDPTVGGAMAALGYDRDIAEIRVDDRDLPVTVVPGWQHVMLTGTTLTIPHGITLDLGATAKAYAAHRCATDIAVKLRTGVLVNLGGDIATAGPAPHGGWQILVQDKENDEPCTISLPAGAAITTSSTVRRTWRRGGRLLHHVLDPATGLPAARTWRSVSVVADRCVDANTLSTATLVRGPAMVRAHGVPARLVAANGSISTLGGWP</sequence>
<keyword evidence="4" id="KW-0285">Flavoprotein</keyword>
<dbReference type="PANTHER" id="PTHR30040:SF2">
    <property type="entry name" value="FAD:PROTEIN FMN TRANSFERASE"/>
    <property type="match status" value="1"/>
</dbReference>
<dbReference type="OrthoDB" id="9778595at2"/>
<evidence type="ECO:0000256" key="5">
    <source>
        <dbReference type="ARBA" id="ARBA00022679"/>
    </source>
</evidence>
<gene>
    <name evidence="11" type="ORF">KALB_3241</name>
</gene>
<keyword evidence="6" id="KW-0479">Metal-binding</keyword>
<keyword evidence="11" id="KW-0449">Lipoprotein</keyword>
<evidence type="ECO:0000256" key="9">
    <source>
        <dbReference type="ARBA" id="ARBA00031306"/>
    </source>
</evidence>
<dbReference type="EMBL" id="CP007155">
    <property type="protein sequence ID" value="AHH96608.1"/>
    <property type="molecule type" value="Genomic_DNA"/>
</dbReference>
<dbReference type="KEGG" id="kal:KALB_3241"/>
<evidence type="ECO:0000256" key="10">
    <source>
        <dbReference type="ARBA" id="ARBA00048540"/>
    </source>
</evidence>
<accession>W5W5W0</accession>
<evidence type="ECO:0000256" key="8">
    <source>
        <dbReference type="ARBA" id="ARBA00022842"/>
    </source>
</evidence>
<dbReference type="STRING" id="1449976.KALB_3241"/>
<dbReference type="PANTHER" id="PTHR30040">
    <property type="entry name" value="THIAMINE BIOSYNTHESIS LIPOPROTEIN APBE"/>
    <property type="match status" value="1"/>
</dbReference>
<evidence type="ECO:0000256" key="7">
    <source>
        <dbReference type="ARBA" id="ARBA00022827"/>
    </source>
</evidence>
<dbReference type="GO" id="GO:0016740">
    <property type="term" value="F:transferase activity"/>
    <property type="evidence" value="ECO:0007669"/>
    <property type="project" value="UniProtKB-KW"/>
</dbReference>
<dbReference type="InterPro" id="IPR024932">
    <property type="entry name" value="ApbE"/>
</dbReference>
<dbReference type="HOGENOM" id="CLU_044403_5_0_11"/>
<dbReference type="InterPro" id="IPR003374">
    <property type="entry name" value="ApbE-like_sf"/>
</dbReference>
<comment type="catalytic activity">
    <reaction evidence="10">
        <text>L-threonyl-[protein] + FAD = FMN-L-threonyl-[protein] + AMP + H(+)</text>
        <dbReference type="Rhea" id="RHEA:36847"/>
        <dbReference type="Rhea" id="RHEA-COMP:11060"/>
        <dbReference type="Rhea" id="RHEA-COMP:11061"/>
        <dbReference type="ChEBI" id="CHEBI:15378"/>
        <dbReference type="ChEBI" id="CHEBI:30013"/>
        <dbReference type="ChEBI" id="CHEBI:57692"/>
        <dbReference type="ChEBI" id="CHEBI:74257"/>
        <dbReference type="ChEBI" id="CHEBI:456215"/>
        <dbReference type="EC" id="2.7.1.180"/>
    </reaction>
</comment>
<dbReference type="GO" id="GO:0046872">
    <property type="term" value="F:metal ion binding"/>
    <property type="evidence" value="ECO:0007669"/>
    <property type="project" value="UniProtKB-KW"/>
</dbReference>
<reference evidence="11 12" key="1">
    <citation type="journal article" date="2014" name="BMC Genomics">
        <title>Complete genome sequence of producer of the glycopeptide antibiotic Aculeximycin Kutzneria albida DSM 43870T, a representative of minor genus of Pseudonocardiaceae.</title>
        <authorList>
            <person name="Rebets Y."/>
            <person name="Tokovenko B."/>
            <person name="Lushchyk I."/>
            <person name="Ruckert C."/>
            <person name="Zaburannyi N."/>
            <person name="Bechthold A."/>
            <person name="Kalinowski J."/>
            <person name="Luzhetskyy A."/>
        </authorList>
    </citation>
    <scope>NUCLEOTIDE SEQUENCE [LARGE SCALE GENOMIC DNA]</scope>
    <source>
        <strain evidence="11">DSM 43870</strain>
    </source>
</reference>
<name>W5W5W0_9PSEU</name>
<dbReference type="RefSeq" id="WP_025356734.1">
    <property type="nucleotide sequence ID" value="NZ_CP007155.1"/>
</dbReference>
<keyword evidence="12" id="KW-1185">Reference proteome</keyword>
<keyword evidence="8" id="KW-0460">Magnesium</keyword>
<keyword evidence="5" id="KW-0808">Transferase</keyword>
<keyword evidence="7" id="KW-0274">FAD</keyword>
<dbReference type="SUPFAM" id="SSF143631">
    <property type="entry name" value="ApbE-like"/>
    <property type="match status" value="1"/>
</dbReference>
<dbReference type="eggNOG" id="COG1477">
    <property type="taxonomic scope" value="Bacteria"/>
</dbReference>
<comment type="cofactor">
    <cofactor evidence="1">
        <name>Mg(2+)</name>
        <dbReference type="ChEBI" id="CHEBI:18420"/>
    </cofactor>
</comment>
<evidence type="ECO:0000256" key="6">
    <source>
        <dbReference type="ARBA" id="ARBA00022723"/>
    </source>
</evidence>
<organism evidence="11 12">
    <name type="scientific">Kutzneria albida DSM 43870</name>
    <dbReference type="NCBI Taxonomy" id="1449976"/>
    <lineage>
        <taxon>Bacteria</taxon>
        <taxon>Bacillati</taxon>
        <taxon>Actinomycetota</taxon>
        <taxon>Actinomycetes</taxon>
        <taxon>Pseudonocardiales</taxon>
        <taxon>Pseudonocardiaceae</taxon>
        <taxon>Kutzneria</taxon>
    </lineage>
</organism>
<dbReference type="Pfam" id="PF02424">
    <property type="entry name" value="ApbE"/>
    <property type="match status" value="1"/>
</dbReference>
<evidence type="ECO:0000256" key="2">
    <source>
        <dbReference type="ARBA" id="ARBA00011955"/>
    </source>
</evidence>
<evidence type="ECO:0000256" key="4">
    <source>
        <dbReference type="ARBA" id="ARBA00022630"/>
    </source>
</evidence>